<dbReference type="GO" id="GO:0043023">
    <property type="term" value="F:ribosomal large subunit binding"/>
    <property type="evidence" value="ECO:0007669"/>
    <property type="project" value="TreeGrafter"/>
</dbReference>
<dbReference type="PANTHER" id="PTHR21043:SF0">
    <property type="entry name" value="MITOCHONDRIAL ASSEMBLY OF RIBOSOMAL LARGE SUBUNIT PROTEIN 1"/>
    <property type="match status" value="1"/>
</dbReference>
<accession>A0AAE3HMN9</accession>
<dbReference type="AlphaFoldDB" id="A0AAE3HMN9"/>
<dbReference type="GO" id="GO:0090071">
    <property type="term" value="P:negative regulation of ribosome biogenesis"/>
    <property type="evidence" value="ECO:0007669"/>
    <property type="project" value="UniProtKB-UniRule"/>
</dbReference>
<comment type="subcellular location">
    <subcellularLocation>
        <location evidence="2">Cytoplasm</location>
    </subcellularLocation>
</comment>
<evidence type="ECO:0000313" key="3">
    <source>
        <dbReference type="EMBL" id="MCS3903959.1"/>
    </source>
</evidence>
<sequence>MTHNEMLTSTIVTALDDMKAIDVQVLDVSEITSFTDTMIIASGRSDVQVKALANGVVAAVKEQGIQPIGVEGVPSEWILVDLGDAVAHIMHPTARAYYQLEKLWSGDLSMPEDSIQESARH</sequence>
<evidence type="ECO:0000313" key="4">
    <source>
        <dbReference type="Proteomes" id="UP001204445"/>
    </source>
</evidence>
<proteinExistence type="inferred from homology"/>
<comment type="similarity">
    <text evidence="1 2">Belongs to the Iojap/RsfS family.</text>
</comment>
<dbReference type="EMBL" id="JANUCT010000014">
    <property type="protein sequence ID" value="MCS3903959.1"/>
    <property type="molecule type" value="Genomic_DNA"/>
</dbReference>
<keyword evidence="2" id="KW-0810">Translation regulation</keyword>
<gene>
    <name evidence="2" type="primary">rsfS</name>
    <name evidence="3" type="ORF">J2T55_001991</name>
</gene>
<evidence type="ECO:0000256" key="2">
    <source>
        <dbReference type="HAMAP-Rule" id="MF_01477"/>
    </source>
</evidence>
<dbReference type="Pfam" id="PF02410">
    <property type="entry name" value="RsfS"/>
    <property type="match status" value="1"/>
</dbReference>
<keyword evidence="2" id="KW-0678">Repressor</keyword>
<comment type="caution">
    <text evidence="3">The sequence shown here is derived from an EMBL/GenBank/DDBJ whole genome shotgun (WGS) entry which is preliminary data.</text>
</comment>
<evidence type="ECO:0000256" key="1">
    <source>
        <dbReference type="ARBA" id="ARBA00010574"/>
    </source>
</evidence>
<dbReference type="SUPFAM" id="SSF81301">
    <property type="entry name" value="Nucleotidyltransferase"/>
    <property type="match status" value="1"/>
</dbReference>
<dbReference type="HAMAP" id="MF_01477">
    <property type="entry name" value="Iojap_RsfS"/>
    <property type="match status" value="1"/>
</dbReference>
<dbReference type="Gene3D" id="3.30.460.10">
    <property type="entry name" value="Beta Polymerase, domain 2"/>
    <property type="match status" value="1"/>
</dbReference>
<dbReference type="GO" id="GO:0017148">
    <property type="term" value="P:negative regulation of translation"/>
    <property type="evidence" value="ECO:0007669"/>
    <property type="project" value="UniProtKB-UniRule"/>
</dbReference>
<name>A0AAE3HMN9_9GAMM</name>
<comment type="subunit">
    <text evidence="2">Interacts with ribosomal protein uL14 (rplN).</text>
</comment>
<keyword evidence="4" id="KW-1185">Reference proteome</keyword>
<dbReference type="NCBIfam" id="TIGR00090">
    <property type="entry name" value="rsfS_iojap_ybeB"/>
    <property type="match status" value="1"/>
</dbReference>
<reference evidence="3" key="1">
    <citation type="submission" date="2022-08" db="EMBL/GenBank/DDBJ databases">
        <title>Genomic Encyclopedia of Type Strains, Phase III (KMG-III): the genomes of soil and plant-associated and newly described type strains.</title>
        <authorList>
            <person name="Whitman W."/>
        </authorList>
    </citation>
    <scope>NUCLEOTIDE SEQUENCE</scope>
    <source>
        <strain evidence="3">HMT 1</strain>
    </source>
</reference>
<dbReference type="GO" id="GO:0042256">
    <property type="term" value="P:cytosolic ribosome assembly"/>
    <property type="evidence" value="ECO:0007669"/>
    <property type="project" value="UniProtKB-UniRule"/>
</dbReference>
<protein>
    <recommendedName>
        <fullName evidence="2">Ribosomal silencing factor RsfS</fullName>
    </recommendedName>
</protein>
<comment type="function">
    <text evidence="2">Functions as a ribosomal silencing factor. Interacts with ribosomal protein uL14 (rplN), blocking formation of intersubunit bridge B8. Prevents association of the 30S and 50S ribosomal subunits and the formation of functional ribosomes, thus repressing translation.</text>
</comment>
<organism evidence="3 4">
    <name type="scientific">Methylohalomonas lacus</name>
    <dbReference type="NCBI Taxonomy" id="398773"/>
    <lineage>
        <taxon>Bacteria</taxon>
        <taxon>Pseudomonadati</taxon>
        <taxon>Pseudomonadota</taxon>
        <taxon>Gammaproteobacteria</taxon>
        <taxon>Methylohalomonadales</taxon>
        <taxon>Methylohalomonadaceae</taxon>
        <taxon>Methylohalomonas</taxon>
    </lineage>
</organism>
<dbReference type="PANTHER" id="PTHR21043">
    <property type="entry name" value="IOJAP SUPERFAMILY ORTHOLOG"/>
    <property type="match status" value="1"/>
</dbReference>
<dbReference type="Proteomes" id="UP001204445">
    <property type="component" value="Unassembled WGS sequence"/>
</dbReference>
<dbReference type="InterPro" id="IPR004394">
    <property type="entry name" value="Iojap/RsfS/C7orf30"/>
</dbReference>
<dbReference type="InterPro" id="IPR043519">
    <property type="entry name" value="NT_sf"/>
</dbReference>
<keyword evidence="2" id="KW-0963">Cytoplasm</keyword>
<dbReference type="GO" id="GO:0005737">
    <property type="term" value="C:cytoplasm"/>
    <property type="evidence" value="ECO:0007669"/>
    <property type="project" value="UniProtKB-SubCell"/>
</dbReference>